<dbReference type="SUPFAM" id="SSF53271">
    <property type="entry name" value="PRTase-like"/>
    <property type="match status" value="1"/>
</dbReference>
<proteinExistence type="predicted"/>
<reference evidence="2 3" key="1">
    <citation type="journal article" date="2012" name="J. Bacteriol.">
        <title>Complete Genome Sequence of the BTEX-Degrading Bacterium Pseudoxanthomonas spadix BD-a59.</title>
        <authorList>
            <person name="Lee S.H."/>
            <person name="Jin H.M."/>
            <person name="Lee H.J."/>
            <person name="Kim J.M."/>
            <person name="Jeon C.O."/>
        </authorList>
    </citation>
    <scope>NUCLEOTIDE SEQUENCE [LARGE SCALE GENOMIC DNA]</scope>
    <source>
        <strain evidence="2 3">BD-a59</strain>
    </source>
</reference>
<dbReference type="InterPro" id="IPR029057">
    <property type="entry name" value="PRTase-like"/>
</dbReference>
<dbReference type="KEGG" id="psd:DSC_09990"/>
<dbReference type="Gene3D" id="3.30.1310.20">
    <property type="entry name" value="PRTase-like"/>
    <property type="match status" value="1"/>
</dbReference>
<dbReference type="STRING" id="1045855.DSC_09990"/>
<protein>
    <submittedName>
        <fullName evidence="2">Phosphoribosyl transferase protein</fullName>
    </submittedName>
</protein>
<sequence>MGYEVAKALGAEFDVLIVRKLGLPHHPELAMGAIASGGAIDLNRNVIAMSGVTQRDIEGVLAQEYRELTRREALYRGARPAARIEGRTVIVVDDGIATGASMRAALKALRTRKPAKIIVAVPVAPIDTRERLQDVADEFVCVHSPADFQAVGQFYRNFGQTSDDEVRTLLAQFDSTGALR</sequence>
<dbReference type="Pfam" id="PF00156">
    <property type="entry name" value="Pribosyltran"/>
    <property type="match status" value="1"/>
</dbReference>
<keyword evidence="2" id="KW-0808">Transferase</keyword>
<dbReference type="Proteomes" id="UP000005870">
    <property type="component" value="Chromosome"/>
</dbReference>
<dbReference type="eggNOG" id="COG1926">
    <property type="taxonomic scope" value="Bacteria"/>
</dbReference>
<feature type="domain" description="Phosphoribosyltransferase" evidence="1">
    <location>
        <begin position="73"/>
        <end position="143"/>
    </location>
</feature>
<keyword evidence="3" id="KW-1185">Reference proteome</keyword>
<evidence type="ECO:0000313" key="3">
    <source>
        <dbReference type="Proteomes" id="UP000005870"/>
    </source>
</evidence>
<dbReference type="HOGENOM" id="CLU_083583_0_0_6"/>
<gene>
    <name evidence="2" type="ordered locus">DSC_09990</name>
</gene>
<dbReference type="Gene3D" id="3.40.50.2020">
    <property type="match status" value="1"/>
</dbReference>
<organism evidence="2 3">
    <name type="scientific">Pseudoxanthomonas spadix (strain BD-a59)</name>
    <dbReference type="NCBI Taxonomy" id="1045855"/>
    <lineage>
        <taxon>Bacteria</taxon>
        <taxon>Pseudomonadati</taxon>
        <taxon>Pseudomonadota</taxon>
        <taxon>Gammaproteobacteria</taxon>
        <taxon>Lysobacterales</taxon>
        <taxon>Lysobacteraceae</taxon>
        <taxon>Pseudoxanthomonas</taxon>
    </lineage>
</organism>
<dbReference type="CDD" id="cd06223">
    <property type="entry name" value="PRTases_typeI"/>
    <property type="match status" value="1"/>
</dbReference>
<dbReference type="InterPro" id="IPR000836">
    <property type="entry name" value="PRTase_dom"/>
</dbReference>
<dbReference type="AlphaFoldDB" id="G7UNM0"/>
<evidence type="ECO:0000259" key="1">
    <source>
        <dbReference type="Pfam" id="PF00156"/>
    </source>
</evidence>
<dbReference type="EMBL" id="CP003093">
    <property type="protein sequence ID" value="AER56644.1"/>
    <property type="molecule type" value="Genomic_DNA"/>
</dbReference>
<dbReference type="GO" id="GO:0016740">
    <property type="term" value="F:transferase activity"/>
    <property type="evidence" value="ECO:0007669"/>
    <property type="project" value="UniProtKB-KW"/>
</dbReference>
<accession>G7UNM0</accession>
<evidence type="ECO:0000313" key="2">
    <source>
        <dbReference type="EMBL" id="AER56644.1"/>
    </source>
</evidence>
<name>G7UNM0_PSEUP</name>